<dbReference type="Proteomes" id="UP000479710">
    <property type="component" value="Unassembled WGS sequence"/>
</dbReference>
<comment type="caution">
    <text evidence="1">The sequence shown here is derived from an EMBL/GenBank/DDBJ whole genome shotgun (WGS) entry which is preliminary data.</text>
</comment>
<dbReference type="EMBL" id="SPHZ02000005">
    <property type="protein sequence ID" value="KAF0917486.1"/>
    <property type="molecule type" value="Genomic_DNA"/>
</dbReference>
<reference evidence="1 2" key="1">
    <citation type="submission" date="2019-11" db="EMBL/GenBank/DDBJ databases">
        <title>Whole genome sequence of Oryza granulata.</title>
        <authorList>
            <person name="Li W."/>
        </authorList>
    </citation>
    <scope>NUCLEOTIDE SEQUENCE [LARGE SCALE GENOMIC DNA]</scope>
    <source>
        <strain evidence="2">cv. Menghai</strain>
        <tissue evidence="1">Leaf</tissue>
    </source>
</reference>
<protein>
    <submittedName>
        <fullName evidence="1">Uncharacterized protein</fullName>
    </submittedName>
</protein>
<organism evidence="1 2">
    <name type="scientific">Oryza meyeriana var. granulata</name>
    <dbReference type="NCBI Taxonomy" id="110450"/>
    <lineage>
        <taxon>Eukaryota</taxon>
        <taxon>Viridiplantae</taxon>
        <taxon>Streptophyta</taxon>
        <taxon>Embryophyta</taxon>
        <taxon>Tracheophyta</taxon>
        <taxon>Spermatophyta</taxon>
        <taxon>Magnoliopsida</taxon>
        <taxon>Liliopsida</taxon>
        <taxon>Poales</taxon>
        <taxon>Poaceae</taxon>
        <taxon>BOP clade</taxon>
        <taxon>Oryzoideae</taxon>
        <taxon>Oryzeae</taxon>
        <taxon>Oryzinae</taxon>
        <taxon>Oryza</taxon>
        <taxon>Oryza meyeriana</taxon>
    </lineage>
</organism>
<evidence type="ECO:0000313" key="1">
    <source>
        <dbReference type="EMBL" id="KAF0917486.1"/>
    </source>
</evidence>
<sequence>KYAMAILAEAVEKAKFEKLVSNLLEQIQDKCQSCVNFELTFEVDEDYVLKAVKDALLAWPMYDELPKDLSENAANALSDLRMALDGDARVLQDKMLTAQSVETDVLNWSPSASCDINYSDYENED</sequence>
<keyword evidence="2" id="KW-1185">Reference proteome</keyword>
<dbReference type="AlphaFoldDB" id="A0A6G1DYQ6"/>
<evidence type="ECO:0000313" key="2">
    <source>
        <dbReference type="Proteomes" id="UP000479710"/>
    </source>
</evidence>
<feature type="non-terminal residue" evidence="1">
    <location>
        <position position="1"/>
    </location>
</feature>
<name>A0A6G1DYQ6_9ORYZ</name>
<accession>A0A6G1DYQ6</accession>
<gene>
    <name evidence="1" type="ORF">E2562_020598</name>
</gene>
<proteinExistence type="predicted"/>